<dbReference type="GO" id="GO:0006629">
    <property type="term" value="P:lipid metabolic process"/>
    <property type="evidence" value="ECO:0007669"/>
    <property type="project" value="InterPro"/>
</dbReference>
<dbReference type="PhylomeDB" id="Q555H2"/>
<feature type="domain" description="Fungal lipase-type" evidence="1">
    <location>
        <begin position="13"/>
        <end position="141"/>
    </location>
</feature>
<evidence type="ECO:0000259" key="1">
    <source>
        <dbReference type="Pfam" id="PF01764"/>
    </source>
</evidence>
<reference evidence="2 3" key="1">
    <citation type="journal article" date="2005" name="Nature">
        <title>The genome of the social amoeba Dictyostelium discoideum.</title>
        <authorList>
            <consortium name="The Dictyostelium discoideum Sequencing Consortium"/>
            <person name="Eichinger L."/>
            <person name="Pachebat J.A."/>
            <person name="Glockner G."/>
            <person name="Rajandream M.A."/>
            <person name="Sucgang R."/>
            <person name="Berriman M."/>
            <person name="Song J."/>
            <person name="Olsen R."/>
            <person name="Szafranski K."/>
            <person name="Xu Q."/>
            <person name="Tunggal B."/>
            <person name="Kummerfeld S."/>
            <person name="Madera M."/>
            <person name="Konfortov B.A."/>
            <person name="Rivero F."/>
            <person name="Bankier A.T."/>
            <person name="Lehmann R."/>
            <person name="Hamlin N."/>
            <person name="Davies R."/>
            <person name="Gaudet P."/>
            <person name="Fey P."/>
            <person name="Pilcher K."/>
            <person name="Chen G."/>
            <person name="Saunders D."/>
            <person name="Sodergren E."/>
            <person name="Davis P."/>
            <person name="Kerhornou A."/>
            <person name="Nie X."/>
            <person name="Hall N."/>
            <person name="Anjard C."/>
            <person name="Hemphill L."/>
            <person name="Bason N."/>
            <person name="Farbrother P."/>
            <person name="Desany B."/>
            <person name="Just E."/>
            <person name="Morio T."/>
            <person name="Rost R."/>
            <person name="Churcher C."/>
            <person name="Cooper J."/>
            <person name="Haydock S."/>
            <person name="van Driessche N."/>
            <person name="Cronin A."/>
            <person name="Goodhead I."/>
            <person name="Muzny D."/>
            <person name="Mourier T."/>
            <person name="Pain A."/>
            <person name="Lu M."/>
            <person name="Harper D."/>
            <person name="Lindsay R."/>
            <person name="Hauser H."/>
            <person name="James K."/>
            <person name="Quiles M."/>
            <person name="Madan Babu M."/>
            <person name="Saito T."/>
            <person name="Buchrieser C."/>
            <person name="Wardroper A."/>
            <person name="Felder M."/>
            <person name="Thangavelu M."/>
            <person name="Johnson D."/>
            <person name="Knights A."/>
            <person name="Loulseged H."/>
            <person name="Mungall K."/>
            <person name="Oliver K."/>
            <person name="Price C."/>
            <person name="Quail M.A."/>
            <person name="Urushihara H."/>
            <person name="Hernandez J."/>
            <person name="Rabbinowitsch E."/>
            <person name="Steffen D."/>
            <person name="Sanders M."/>
            <person name="Ma J."/>
            <person name="Kohara Y."/>
            <person name="Sharp S."/>
            <person name="Simmonds M."/>
            <person name="Spiegler S."/>
            <person name="Tivey A."/>
            <person name="Sugano S."/>
            <person name="White B."/>
            <person name="Walker D."/>
            <person name="Woodward J."/>
            <person name="Winckler T."/>
            <person name="Tanaka Y."/>
            <person name="Shaulsky G."/>
            <person name="Schleicher M."/>
            <person name="Weinstock G."/>
            <person name="Rosenthal A."/>
            <person name="Cox E.C."/>
            <person name="Chisholm R.L."/>
            <person name="Gibbs R."/>
            <person name="Loomis W.F."/>
            <person name="Platzer M."/>
            <person name="Kay R.R."/>
            <person name="Williams J."/>
            <person name="Dear P.H."/>
            <person name="Noegel A.A."/>
            <person name="Barrell B."/>
            <person name="Kuspa A."/>
        </authorList>
    </citation>
    <scope>NUCLEOTIDE SEQUENCE [LARGE SCALE GENOMIC DNA]</scope>
    <source>
        <strain evidence="2 3">AX4</strain>
    </source>
</reference>
<evidence type="ECO:0000313" key="3">
    <source>
        <dbReference type="Proteomes" id="UP000002195"/>
    </source>
</evidence>
<dbReference type="EMBL" id="AAFI02000012">
    <property type="protein sequence ID" value="EAL70333.1"/>
    <property type="molecule type" value="Genomic_DNA"/>
</dbReference>
<organism evidence="2 3">
    <name type="scientific">Dictyostelium discoideum</name>
    <name type="common">Social amoeba</name>
    <dbReference type="NCBI Taxonomy" id="44689"/>
    <lineage>
        <taxon>Eukaryota</taxon>
        <taxon>Amoebozoa</taxon>
        <taxon>Evosea</taxon>
        <taxon>Eumycetozoa</taxon>
        <taxon>Dictyostelia</taxon>
        <taxon>Dictyosteliales</taxon>
        <taxon>Dictyosteliaceae</taxon>
        <taxon>Dictyostelium</taxon>
    </lineage>
</organism>
<dbReference type="InParanoid" id="Q555H2"/>
<proteinExistence type="predicted"/>
<dbReference type="InterPro" id="IPR029058">
    <property type="entry name" value="AB_hydrolase_fold"/>
</dbReference>
<dbReference type="Proteomes" id="UP000002195">
    <property type="component" value="Unassembled WGS sequence"/>
</dbReference>
<dbReference type="Gene3D" id="3.40.50.1820">
    <property type="entry name" value="alpha/beta hydrolase"/>
    <property type="match status" value="1"/>
</dbReference>
<dbReference type="SUPFAM" id="SSF53474">
    <property type="entry name" value="alpha/beta-Hydrolases"/>
    <property type="match status" value="1"/>
</dbReference>
<gene>
    <name evidence="2" type="ORF">DDB_G0274881</name>
</gene>
<comment type="caution">
    <text evidence="2">The sequence shown here is derived from an EMBL/GenBank/DDBJ whole genome shotgun (WGS) entry which is preliminary data.</text>
</comment>
<protein>
    <recommendedName>
        <fullName evidence="1">Fungal lipase-type domain-containing protein</fullName>
    </recommendedName>
</protein>
<dbReference type="CDD" id="cd00519">
    <property type="entry name" value="Lipase_3"/>
    <property type="match status" value="1"/>
</dbReference>
<dbReference type="InterPro" id="IPR051218">
    <property type="entry name" value="Sec_MonoDiacylglyc_Lipase"/>
</dbReference>
<evidence type="ECO:0000313" key="2">
    <source>
        <dbReference type="EMBL" id="EAL70333.1"/>
    </source>
</evidence>
<accession>Q555H2</accession>
<dbReference type="PaxDb" id="44689-DDB0217528"/>
<dbReference type="RefSeq" id="XP_644097.1">
    <property type="nucleotide sequence ID" value="XM_639005.1"/>
</dbReference>
<dbReference type="ESTHER" id="dicdi-Q86HM6">
    <property type="family name" value="Lipase_3"/>
</dbReference>
<dbReference type="InterPro" id="IPR002921">
    <property type="entry name" value="Fungal_lipase-type"/>
</dbReference>
<sequence length="450" mass="52279">MMIFKSKYTNNLVISIQGTHYFKDFASDIDLKLISCFLLKPWNIECGKIHFGFQDQFYFNQNTMLSIIKSLDQPYDIYFTGHSAGGAVALLASVYYSYQNDLKNIESINCITFGQPAVGDEQFNKLFLSSIKKINYRRYVNINNHKHRSSDFKKYHEDPVVEIMSIFNVYHPKVADESIIVLNCKKHSCPNFPLGLHSSDLYLLNTFNPNYSQCNTNCKFVEKNAKFSKFKEYHCMVKNECIFNGEFNPKGILPDKYSVCLFTSRNQFKHYDFTLFSSCNLNYYKDYKQPITMVDKTEHFRSVSKRIKNLNEIIVVVENHNSILGTSSFSYNISIKSPYQTPNPPTNLTADILEIKNDLIKLQVNFSINDLDHNNNNNNFNNTIYNIFISNIGQNWKKYKETIIRPHQNNNYFSKTIDDIPKGAYSIVVFSEYNDIQSSPSNIAFINTLK</sequence>
<keyword evidence="3" id="KW-1185">Reference proteome</keyword>
<dbReference type="Pfam" id="PF01764">
    <property type="entry name" value="Lipase_3"/>
    <property type="match status" value="1"/>
</dbReference>
<dbReference type="SMR" id="Q555H2"/>
<dbReference type="VEuPathDB" id="AmoebaDB:DDB_G0274881"/>
<dbReference type="GeneID" id="8619526"/>
<dbReference type="FunCoup" id="Q555H2">
    <property type="interactions" value="3"/>
</dbReference>
<dbReference type="AlphaFoldDB" id="Q555H2"/>
<name>Q555H2_DICDI</name>
<dbReference type="PANTHER" id="PTHR45856">
    <property type="entry name" value="ALPHA/BETA-HYDROLASES SUPERFAMILY PROTEIN"/>
    <property type="match status" value="1"/>
</dbReference>
<dbReference type="PANTHER" id="PTHR45856:SF24">
    <property type="entry name" value="FUNGAL LIPASE-LIKE DOMAIN-CONTAINING PROTEIN"/>
    <property type="match status" value="1"/>
</dbReference>
<dbReference type="dictyBase" id="DDB_G0274881"/>
<dbReference type="KEGG" id="ddi:DDB_G0274881"/>
<dbReference type="HOGENOM" id="CLU_533664_0_0_1"/>